<dbReference type="Pfam" id="PF05686">
    <property type="entry name" value="Glyco_transf_90"/>
    <property type="match status" value="1"/>
</dbReference>
<proteinExistence type="inferred from homology"/>
<accession>A0AAV8UEN4</accession>
<dbReference type="GO" id="GO:0016740">
    <property type="term" value="F:transferase activity"/>
    <property type="evidence" value="ECO:0007669"/>
    <property type="project" value="UniProtKB-KW"/>
</dbReference>
<protein>
    <recommendedName>
        <fullName evidence="5">Glycosyl transferase CAP10 domain-containing protein</fullName>
    </recommendedName>
</protein>
<name>A0AAV8UEN4_9RHOD</name>
<keyword evidence="7" id="KW-1185">Reference proteome</keyword>
<keyword evidence="2" id="KW-0808">Transferase</keyword>
<evidence type="ECO:0000259" key="5">
    <source>
        <dbReference type="SMART" id="SM00672"/>
    </source>
</evidence>
<evidence type="ECO:0000256" key="2">
    <source>
        <dbReference type="ARBA" id="ARBA00022679"/>
    </source>
</evidence>
<dbReference type="SMART" id="SM00672">
    <property type="entry name" value="CAP10"/>
    <property type="match status" value="1"/>
</dbReference>
<evidence type="ECO:0000313" key="7">
    <source>
        <dbReference type="Proteomes" id="UP001157974"/>
    </source>
</evidence>
<comment type="similarity">
    <text evidence="1">Belongs to the glycosyltransferase 90 family.</text>
</comment>
<dbReference type="InterPro" id="IPR051091">
    <property type="entry name" value="O-Glucosyltr/Glycosyltrsf_90"/>
</dbReference>
<reference evidence="6 7" key="1">
    <citation type="journal article" date="2023" name="Nat. Commun.">
        <title>Origin of minicircular mitochondrial genomes in red algae.</title>
        <authorList>
            <person name="Lee Y."/>
            <person name="Cho C.H."/>
            <person name="Lee Y.M."/>
            <person name="Park S.I."/>
            <person name="Yang J.H."/>
            <person name="West J.A."/>
            <person name="Bhattacharya D."/>
            <person name="Yoon H.S."/>
        </authorList>
    </citation>
    <scope>NUCLEOTIDE SEQUENCE [LARGE SCALE GENOMIC DNA]</scope>
    <source>
        <strain evidence="6 7">CCMP1338</strain>
        <tissue evidence="6">Whole cell</tissue>
    </source>
</reference>
<dbReference type="PANTHER" id="PTHR12203:SF35">
    <property type="entry name" value="PROTEIN O-GLUCOSYLTRANSFERASE 1"/>
    <property type="match status" value="1"/>
</dbReference>
<feature type="region of interest" description="Disordered" evidence="3">
    <location>
        <begin position="106"/>
        <end position="180"/>
    </location>
</feature>
<organism evidence="6 7">
    <name type="scientific">Rhodosorus marinus</name>
    <dbReference type="NCBI Taxonomy" id="101924"/>
    <lineage>
        <taxon>Eukaryota</taxon>
        <taxon>Rhodophyta</taxon>
        <taxon>Stylonematophyceae</taxon>
        <taxon>Stylonematales</taxon>
        <taxon>Stylonemataceae</taxon>
        <taxon>Rhodosorus</taxon>
    </lineage>
</organism>
<evidence type="ECO:0000256" key="3">
    <source>
        <dbReference type="SAM" id="MobiDB-lite"/>
    </source>
</evidence>
<evidence type="ECO:0000256" key="1">
    <source>
        <dbReference type="ARBA" id="ARBA00010118"/>
    </source>
</evidence>
<feature type="compositionally biased region" description="Basic and acidic residues" evidence="3">
    <location>
        <begin position="154"/>
        <end position="170"/>
    </location>
</feature>
<feature type="compositionally biased region" description="Basic and acidic residues" evidence="3">
    <location>
        <begin position="106"/>
        <end position="120"/>
    </location>
</feature>
<feature type="transmembrane region" description="Helical" evidence="4">
    <location>
        <begin position="83"/>
        <end position="103"/>
    </location>
</feature>
<keyword evidence="4" id="KW-0472">Membrane</keyword>
<keyword evidence="4" id="KW-0812">Transmembrane</keyword>
<evidence type="ECO:0000256" key="4">
    <source>
        <dbReference type="SAM" id="Phobius"/>
    </source>
</evidence>
<sequence length="616" mass="69952">MEIFGVRLRRHERFQLDGVNDDTSSDEGYGVDAEDPEVRSLWNWQHVDGHGSGSRGRHKAHKKSRLRTWCQGAVDLVKRNKGFVILLVLVFYYVFGICSRARLPDTRQPADERTRSDLTPREGSLSAGGNNHNFVEPPPPPRSGDVETGLHQNQKPEVEEKPQDQQEKKPFQNHGQPPALHPEVEERKQDHGHDYDHGHAPDLLHGLKLAGASAESEGDTVKSPFSNEDTGLWVAPSNAGAFSDESVRTSYEKLVQRYLAPFAKEGIPRTKLIEILNRRTYGESPDGANKGKQSVLFQIRDDRIHLYDPNNFLNEAKPFHLNRIHELIFLLSNLAKVSRLPDTEFLVSIHDCVQTVSKETTYRVARYVESNPGFTIVSCNFSDNIPIPMWEGDTSRGGGYRSWDSNMAEYAKDDIPWLSKESKAVFRGGMRPSSFYRNRTEAEINCRTTGRSVLLEKSAQRPDIFDVSLAGSCEGTKYTLNRMEPRDHHRFKYVLYAEGNCFWADRINRQLFGPSAIIKQETPCGQFFEPLLHPGVHYLPADFYFTNLETTIDKIKNDDKRAQEIVRNANNFAKSFLSLEGISIYMEELLKHYSKLLVSKEVAIEEGAQDVTMDTG</sequence>
<feature type="domain" description="Glycosyl transferase CAP10" evidence="5">
    <location>
        <begin position="339"/>
        <end position="600"/>
    </location>
</feature>
<gene>
    <name evidence="6" type="ORF">NDN08_000231</name>
</gene>
<dbReference type="EMBL" id="JAMWBK010000013">
    <property type="protein sequence ID" value="KAJ8900933.1"/>
    <property type="molecule type" value="Genomic_DNA"/>
</dbReference>
<dbReference type="PANTHER" id="PTHR12203">
    <property type="entry name" value="KDEL LYS-ASP-GLU-LEU CONTAINING - RELATED"/>
    <property type="match status" value="1"/>
</dbReference>
<dbReference type="AlphaFoldDB" id="A0AAV8UEN4"/>
<dbReference type="Proteomes" id="UP001157974">
    <property type="component" value="Unassembled WGS sequence"/>
</dbReference>
<keyword evidence="4" id="KW-1133">Transmembrane helix</keyword>
<evidence type="ECO:0000313" key="6">
    <source>
        <dbReference type="EMBL" id="KAJ8900933.1"/>
    </source>
</evidence>
<comment type="caution">
    <text evidence="6">The sequence shown here is derived from an EMBL/GenBank/DDBJ whole genome shotgun (WGS) entry which is preliminary data.</text>
</comment>
<dbReference type="InterPro" id="IPR006598">
    <property type="entry name" value="CAP10"/>
</dbReference>